<evidence type="ECO:0000313" key="2">
    <source>
        <dbReference type="EMBL" id="KAF5373711.1"/>
    </source>
</evidence>
<dbReference type="PANTHER" id="PTHR15141">
    <property type="entry name" value="TRANSCRIPTION ELONGATION FACTOR B POLYPEPTIDE 3"/>
    <property type="match status" value="1"/>
</dbReference>
<sequence length="306" mass="34768">MNLDPDRRVASLVHYCQRVASNHIDFISSLGDLSYPLVKPILERCSAEQLLRLEHNAPHHSLSLILFPEIWKELCFRDHPISVQRYLDEEPESWREQYTVLVEEEHQKFEAAGNRLRIQRLQAEERKKEREVRLTDRVPPAKRARPWGPSQPKSLFQKTRSEASKIQRTMYNARMVPPMPKGKDYRVTKTPNVDFPFSPEQISALNRVTVNTVVHRRPGISSESQSPASSSSSSSSSSQPVNPKPSPSRPQISPPLVPKPIPKTDEATPVSPSKQEDASPKPPLRVNKAPGSIFMPKHRAYSQRTG</sequence>
<evidence type="ECO:0008006" key="4">
    <source>
        <dbReference type="Google" id="ProtNLM"/>
    </source>
</evidence>
<protein>
    <recommendedName>
        <fullName evidence="4">Elongin-A</fullName>
    </recommendedName>
</protein>
<gene>
    <name evidence="2" type="ORF">D9758_000744</name>
</gene>
<dbReference type="EMBL" id="JAACJM010000003">
    <property type="protein sequence ID" value="KAF5373711.1"/>
    <property type="molecule type" value="Genomic_DNA"/>
</dbReference>
<dbReference type="GO" id="GO:0070449">
    <property type="term" value="C:elongin complex"/>
    <property type="evidence" value="ECO:0007669"/>
    <property type="project" value="InterPro"/>
</dbReference>
<dbReference type="AlphaFoldDB" id="A0A8H5GYP4"/>
<proteinExistence type="predicted"/>
<feature type="compositionally biased region" description="Pro residues" evidence="1">
    <location>
        <begin position="242"/>
        <end position="261"/>
    </location>
</feature>
<organism evidence="2 3">
    <name type="scientific">Tetrapyrgos nigripes</name>
    <dbReference type="NCBI Taxonomy" id="182062"/>
    <lineage>
        <taxon>Eukaryota</taxon>
        <taxon>Fungi</taxon>
        <taxon>Dikarya</taxon>
        <taxon>Basidiomycota</taxon>
        <taxon>Agaricomycotina</taxon>
        <taxon>Agaricomycetes</taxon>
        <taxon>Agaricomycetidae</taxon>
        <taxon>Agaricales</taxon>
        <taxon>Marasmiineae</taxon>
        <taxon>Marasmiaceae</taxon>
        <taxon>Tetrapyrgos</taxon>
    </lineage>
</organism>
<evidence type="ECO:0000256" key="1">
    <source>
        <dbReference type="SAM" id="MobiDB-lite"/>
    </source>
</evidence>
<dbReference type="Pfam" id="PF06881">
    <property type="entry name" value="Elongin_A"/>
    <property type="match status" value="1"/>
</dbReference>
<name>A0A8H5GYP4_9AGAR</name>
<dbReference type="Gene3D" id="6.10.250.3180">
    <property type="match status" value="1"/>
</dbReference>
<feature type="compositionally biased region" description="Basic residues" evidence="1">
    <location>
        <begin position="296"/>
        <end position="306"/>
    </location>
</feature>
<comment type="caution">
    <text evidence="2">The sequence shown here is derived from an EMBL/GenBank/DDBJ whole genome shotgun (WGS) entry which is preliminary data.</text>
</comment>
<feature type="region of interest" description="Disordered" evidence="1">
    <location>
        <begin position="218"/>
        <end position="306"/>
    </location>
</feature>
<dbReference type="Proteomes" id="UP000559256">
    <property type="component" value="Unassembled WGS sequence"/>
</dbReference>
<evidence type="ECO:0000313" key="3">
    <source>
        <dbReference type="Proteomes" id="UP000559256"/>
    </source>
</evidence>
<keyword evidence="3" id="KW-1185">Reference proteome</keyword>
<feature type="region of interest" description="Disordered" evidence="1">
    <location>
        <begin position="130"/>
        <end position="160"/>
    </location>
</feature>
<reference evidence="2 3" key="1">
    <citation type="journal article" date="2020" name="ISME J.">
        <title>Uncovering the hidden diversity of litter-decomposition mechanisms in mushroom-forming fungi.</title>
        <authorList>
            <person name="Floudas D."/>
            <person name="Bentzer J."/>
            <person name="Ahren D."/>
            <person name="Johansson T."/>
            <person name="Persson P."/>
            <person name="Tunlid A."/>
        </authorList>
    </citation>
    <scope>NUCLEOTIDE SEQUENCE [LARGE SCALE GENOMIC DNA]</scope>
    <source>
        <strain evidence="2 3">CBS 291.85</strain>
    </source>
</reference>
<dbReference type="InterPro" id="IPR010684">
    <property type="entry name" value="RNA_pol_II_trans_fac_SIII_A"/>
</dbReference>
<accession>A0A8H5GYP4</accession>
<feature type="compositionally biased region" description="Low complexity" evidence="1">
    <location>
        <begin position="221"/>
        <end position="241"/>
    </location>
</feature>
<dbReference type="InterPro" id="IPR051870">
    <property type="entry name" value="Elongin-A_domain"/>
</dbReference>
<dbReference type="PANTHER" id="PTHR15141:SF76">
    <property type="entry name" value="TRANSCRIPTION ELONGATION FACTOR B POLYPEPTIDE 3"/>
    <property type="match status" value="1"/>
</dbReference>
<dbReference type="OrthoDB" id="21513at2759"/>
<dbReference type="GO" id="GO:0006368">
    <property type="term" value="P:transcription elongation by RNA polymerase II"/>
    <property type="evidence" value="ECO:0007669"/>
    <property type="project" value="InterPro"/>
</dbReference>